<dbReference type="EMBL" id="UPPP01000083">
    <property type="protein sequence ID" value="VBB08172.1"/>
    <property type="molecule type" value="Genomic_DNA"/>
</dbReference>
<keyword evidence="3" id="KW-1185">Reference proteome</keyword>
<keyword evidence="1" id="KW-0812">Transmembrane</keyword>
<feature type="transmembrane region" description="Helical" evidence="1">
    <location>
        <begin position="52"/>
        <end position="71"/>
    </location>
</feature>
<accession>A0A498RDG7</accession>
<evidence type="ECO:0000256" key="1">
    <source>
        <dbReference type="SAM" id="Phobius"/>
    </source>
</evidence>
<evidence type="ECO:0000313" key="3">
    <source>
        <dbReference type="Proteomes" id="UP000277811"/>
    </source>
</evidence>
<proteinExistence type="predicted"/>
<sequence>MIRLLKLKHIKWLFQVRGLCQGFVAFILTTIIEDKIYLNYGITFEGMQYITFFIAWLIVGEIFDMISRRFFTRKFTKKHK</sequence>
<name>A0A498RDG7_9FIRM</name>
<keyword evidence="1" id="KW-1133">Transmembrane helix</keyword>
<reference evidence="2 3" key="1">
    <citation type="submission" date="2018-06" db="EMBL/GenBank/DDBJ databases">
        <authorList>
            <person name="Strepis N."/>
        </authorList>
    </citation>
    <scope>NUCLEOTIDE SEQUENCE [LARGE SCALE GENOMIC DNA]</scope>
    <source>
        <strain evidence="2">LUCI</strain>
    </source>
</reference>
<keyword evidence="1" id="KW-0472">Membrane</keyword>
<evidence type="ECO:0000313" key="2">
    <source>
        <dbReference type="EMBL" id="VBB08172.1"/>
    </source>
</evidence>
<dbReference type="Proteomes" id="UP000277811">
    <property type="component" value="Unassembled WGS sequence"/>
</dbReference>
<feature type="transmembrane region" description="Helical" evidence="1">
    <location>
        <begin position="12"/>
        <end position="32"/>
    </location>
</feature>
<dbReference type="AlphaFoldDB" id="A0A498RDG7"/>
<organism evidence="2 3">
    <name type="scientific">Lucifera butyrica</name>
    <dbReference type="NCBI Taxonomy" id="1351585"/>
    <lineage>
        <taxon>Bacteria</taxon>
        <taxon>Bacillati</taxon>
        <taxon>Bacillota</taxon>
        <taxon>Negativicutes</taxon>
        <taxon>Veillonellales</taxon>
        <taxon>Veillonellaceae</taxon>
        <taxon>Lucifera</taxon>
    </lineage>
</organism>
<protein>
    <submittedName>
        <fullName evidence="2">Uncharacterized protein</fullName>
    </submittedName>
</protein>
<gene>
    <name evidence="2" type="ORF">LUCI_3437</name>
</gene>